<evidence type="ECO:0000259" key="2">
    <source>
        <dbReference type="Pfam" id="PF26334"/>
    </source>
</evidence>
<dbReference type="PIRSF" id="PIRSF007023">
    <property type="entry name" value="UDP-Galf_transf"/>
    <property type="match status" value="1"/>
</dbReference>
<dbReference type="Pfam" id="PF26334">
    <property type="entry name" value="Gtf3_N"/>
    <property type="match status" value="1"/>
</dbReference>
<keyword evidence="1 4" id="KW-0808">Transferase</keyword>
<evidence type="ECO:0000259" key="3">
    <source>
        <dbReference type="Pfam" id="PF26337"/>
    </source>
</evidence>
<dbReference type="Proteomes" id="UP000245369">
    <property type="component" value="Chromosome"/>
</dbReference>
<sequence>MKKYQIVEVCGSDNQHAGSKATSDIFKIAEPLGFEPVYIKQGLPKSGLLVKLVNQWHYYSNWKQAFHSIHAGSLLLLQHPFHHRQLGREKFLRRLKEEKQVRFICLVHDVEELRNVSYLNNDQHKKEFDFMLELADQLIVHNQAMKEFFLSKGLPEGKLVVLGIFDYLTELEPDEARFSKSVTIAGNLSPYKSPYIEKIGDLEGISFDLYGPNYVQQDSGEQVCYHGSFPPDQLPSQLKQGFGLVWDGDSIDECNGPFGNYLRYNNPHKLSLYIASGLPVIVWSQAALAGFVEERGLGLVVDSLREISLILAKLDQTTYHTYAQNCLSLSQELRSGLYSQNALDQAQARISQ</sequence>
<name>A0ABN5LR12_9STRE</name>
<protein>
    <submittedName>
        <fullName evidence="4">Glycosyl transferase</fullName>
    </submittedName>
</protein>
<evidence type="ECO:0000256" key="1">
    <source>
        <dbReference type="ARBA" id="ARBA00022679"/>
    </source>
</evidence>
<feature type="domain" description="Glucosyltransferase 3-like N-terminal" evidence="2">
    <location>
        <begin position="3"/>
        <end position="164"/>
    </location>
</feature>
<evidence type="ECO:0000313" key="4">
    <source>
        <dbReference type="EMBL" id="AWN20848.1"/>
    </source>
</evidence>
<dbReference type="InterPro" id="IPR058592">
    <property type="entry name" value="Gtf3_C"/>
</dbReference>
<accession>A0ABN5LR12</accession>
<dbReference type="InterPro" id="IPR058591">
    <property type="entry name" value="Gtf3_N"/>
</dbReference>
<feature type="domain" description="Glucosyltransferase 3-like C-terminal" evidence="3">
    <location>
        <begin position="183"/>
        <end position="346"/>
    </location>
</feature>
<dbReference type="RefSeq" id="WP_028798389.1">
    <property type="nucleotide sequence ID" value="NZ_CP029490.1"/>
</dbReference>
<evidence type="ECO:0000313" key="5">
    <source>
        <dbReference type="Proteomes" id="UP000245369"/>
    </source>
</evidence>
<organism evidence="4 5">
    <name type="scientific">Streptococcus sobrinus</name>
    <dbReference type="NCBI Taxonomy" id="1310"/>
    <lineage>
        <taxon>Bacteria</taxon>
        <taxon>Bacillati</taxon>
        <taxon>Bacillota</taxon>
        <taxon>Bacilli</taxon>
        <taxon>Lactobacillales</taxon>
        <taxon>Streptococcaceae</taxon>
        <taxon>Streptococcus</taxon>
    </lineage>
</organism>
<reference evidence="4 5" key="1">
    <citation type="submission" date="2018-05" db="EMBL/GenBank/DDBJ databases">
        <title>Complete genome sequences of Streptococcus sobrinus.</title>
        <authorList>
            <person name="Sales M."/>
            <person name="Jensen P.A."/>
        </authorList>
    </citation>
    <scope>NUCLEOTIDE SEQUENCE [LARGE SCALE GENOMIC DNA]</scope>
    <source>
        <strain evidence="4 5">SL1</strain>
    </source>
</reference>
<gene>
    <name evidence="4" type="ORF">DK182_05595</name>
</gene>
<dbReference type="EMBL" id="CP029490">
    <property type="protein sequence ID" value="AWN20848.1"/>
    <property type="molecule type" value="Genomic_DNA"/>
</dbReference>
<keyword evidence="5" id="KW-1185">Reference proteome</keyword>
<dbReference type="GeneID" id="93923983"/>
<dbReference type="GO" id="GO:0016740">
    <property type="term" value="F:transferase activity"/>
    <property type="evidence" value="ECO:0007669"/>
    <property type="project" value="UniProtKB-KW"/>
</dbReference>
<dbReference type="Gene3D" id="3.40.50.2000">
    <property type="entry name" value="Glycogen Phosphorylase B"/>
    <property type="match status" value="2"/>
</dbReference>
<proteinExistence type="predicted"/>
<dbReference type="Pfam" id="PF26337">
    <property type="entry name" value="Gtf3_C"/>
    <property type="match status" value="1"/>
</dbReference>